<gene>
    <name evidence="2" type="ORF">QNI16_30290</name>
</gene>
<dbReference type="AlphaFoldDB" id="A0AAE3U991"/>
<comment type="caution">
    <text evidence="2">The sequence shown here is derived from an EMBL/GenBank/DDBJ whole genome shotgun (WGS) entry which is preliminary data.</text>
</comment>
<dbReference type="Proteomes" id="UP001241110">
    <property type="component" value="Unassembled WGS sequence"/>
</dbReference>
<accession>A0AAE3U991</accession>
<evidence type="ECO:0000313" key="2">
    <source>
        <dbReference type="EMBL" id="MDJ1484829.1"/>
    </source>
</evidence>
<evidence type="ECO:0000313" key="3">
    <source>
        <dbReference type="Proteomes" id="UP001241110"/>
    </source>
</evidence>
<sequence>MPRYHTNTTAIRKYKSDYYRLMVYEARLNHELFRMEQRILAIQKDEKQSIANQTLFTTLLTHTTQQKTELEAQPASKKRDKQLKKVEKEYKEINAQYKRNEYHLAVLEKKKDKDNAAKYVLKELKRDQVRIRIKTAYDSWKKLEQAEQYEFMDFELFKALHFVKQIEKACVQTITSTHPDQIPEKALTVSYYSSGVNEKSPRFILFAYTTRPQSNYHFQDSLLPTSIHCVKEKVVLPVCV</sequence>
<evidence type="ECO:0000256" key="1">
    <source>
        <dbReference type="SAM" id="Coils"/>
    </source>
</evidence>
<name>A0AAE3U991_9BACT</name>
<dbReference type="EMBL" id="JASJOS010000016">
    <property type="protein sequence ID" value="MDJ1484829.1"/>
    <property type="molecule type" value="Genomic_DNA"/>
</dbReference>
<reference evidence="2" key="1">
    <citation type="submission" date="2023-05" db="EMBL/GenBank/DDBJ databases">
        <authorList>
            <person name="Zhang X."/>
        </authorList>
    </citation>
    <scope>NUCLEOTIDE SEQUENCE</scope>
    <source>
        <strain evidence="2">YF14B1</strain>
    </source>
</reference>
<organism evidence="2 3">
    <name type="scientific">Xanthocytophaga flava</name>
    <dbReference type="NCBI Taxonomy" id="3048013"/>
    <lineage>
        <taxon>Bacteria</taxon>
        <taxon>Pseudomonadati</taxon>
        <taxon>Bacteroidota</taxon>
        <taxon>Cytophagia</taxon>
        <taxon>Cytophagales</taxon>
        <taxon>Rhodocytophagaceae</taxon>
        <taxon>Xanthocytophaga</taxon>
    </lineage>
</organism>
<feature type="coiled-coil region" evidence="1">
    <location>
        <begin position="76"/>
        <end position="103"/>
    </location>
</feature>
<protein>
    <submittedName>
        <fullName evidence="2">Uncharacterized protein</fullName>
    </submittedName>
</protein>
<keyword evidence="1" id="KW-0175">Coiled coil</keyword>
<dbReference type="RefSeq" id="WP_313986551.1">
    <property type="nucleotide sequence ID" value="NZ_JASJOS010000016.1"/>
</dbReference>
<proteinExistence type="predicted"/>